<organism evidence="1 2">
    <name type="scientific">Melia azedarach</name>
    <name type="common">Chinaberry tree</name>
    <dbReference type="NCBI Taxonomy" id="155640"/>
    <lineage>
        <taxon>Eukaryota</taxon>
        <taxon>Viridiplantae</taxon>
        <taxon>Streptophyta</taxon>
        <taxon>Embryophyta</taxon>
        <taxon>Tracheophyta</taxon>
        <taxon>Spermatophyta</taxon>
        <taxon>Magnoliopsida</taxon>
        <taxon>eudicotyledons</taxon>
        <taxon>Gunneridae</taxon>
        <taxon>Pentapetalae</taxon>
        <taxon>rosids</taxon>
        <taxon>malvids</taxon>
        <taxon>Sapindales</taxon>
        <taxon>Meliaceae</taxon>
        <taxon>Melia</taxon>
    </lineage>
</organism>
<protein>
    <submittedName>
        <fullName evidence="1">Reticulon-like protein</fullName>
    </submittedName>
</protein>
<name>A0ACC1XU21_MELAZ</name>
<sequence length="212" mass="24290">MDAPEQSTSQSPPPNVSDIARDAFLWRRKNLGLTILLVSTVIWVLLDFYQFNLVTVASWVAMLIVTLLFLWGNILRLLGKEPPNMYGLEISEKSAFEVANLMRGLAEEVVRWMFHVTAEREWFVFAQVVAGLLLFSYVGTLTDLLTLLYTGIVIGMTVPVLYGKCGDKIKKCMEMAKVKSRRLYEKIDEKVMKKMKNKSITMTKEEKEKKIE</sequence>
<comment type="caution">
    <text evidence="1">The sequence shown here is derived from an EMBL/GenBank/DDBJ whole genome shotgun (WGS) entry which is preliminary data.</text>
</comment>
<evidence type="ECO:0000313" key="1">
    <source>
        <dbReference type="EMBL" id="KAJ4714952.1"/>
    </source>
</evidence>
<keyword evidence="2" id="KW-1185">Reference proteome</keyword>
<gene>
    <name evidence="1" type="ORF">OWV82_013362</name>
</gene>
<dbReference type="Proteomes" id="UP001164539">
    <property type="component" value="Chromosome 7"/>
</dbReference>
<reference evidence="1 2" key="1">
    <citation type="journal article" date="2023" name="Science">
        <title>Complex scaffold remodeling in plant triterpene biosynthesis.</title>
        <authorList>
            <person name="De La Pena R."/>
            <person name="Hodgson H."/>
            <person name="Liu J.C."/>
            <person name="Stephenson M.J."/>
            <person name="Martin A.C."/>
            <person name="Owen C."/>
            <person name="Harkess A."/>
            <person name="Leebens-Mack J."/>
            <person name="Jimenez L.E."/>
            <person name="Osbourn A."/>
            <person name="Sattely E.S."/>
        </authorList>
    </citation>
    <scope>NUCLEOTIDE SEQUENCE [LARGE SCALE GENOMIC DNA]</scope>
    <source>
        <strain evidence="2">cv. JPN11</strain>
        <tissue evidence="1">Leaf</tissue>
    </source>
</reference>
<dbReference type="EMBL" id="CM051400">
    <property type="protein sequence ID" value="KAJ4714952.1"/>
    <property type="molecule type" value="Genomic_DNA"/>
</dbReference>
<accession>A0ACC1XU21</accession>
<evidence type="ECO:0000313" key="2">
    <source>
        <dbReference type="Proteomes" id="UP001164539"/>
    </source>
</evidence>
<proteinExistence type="predicted"/>